<dbReference type="GO" id="GO:0050855">
    <property type="term" value="P:regulation of B cell receptor signaling pathway"/>
    <property type="evidence" value="ECO:0007669"/>
    <property type="project" value="InterPro"/>
</dbReference>
<feature type="compositionally biased region" description="Low complexity" evidence="1">
    <location>
        <begin position="78"/>
        <end position="91"/>
    </location>
</feature>
<evidence type="ECO:0000256" key="1">
    <source>
        <dbReference type="SAM" id="MobiDB-lite"/>
    </source>
</evidence>
<feature type="compositionally biased region" description="Basic residues" evidence="1">
    <location>
        <begin position="60"/>
        <end position="70"/>
    </location>
</feature>
<organism evidence="2 3">
    <name type="scientific">Odobenus rosmarus divergens</name>
    <name type="common">Pacific walrus</name>
    <dbReference type="NCBI Taxonomy" id="9708"/>
    <lineage>
        <taxon>Eukaryota</taxon>
        <taxon>Metazoa</taxon>
        <taxon>Chordata</taxon>
        <taxon>Craniata</taxon>
        <taxon>Vertebrata</taxon>
        <taxon>Euteleostomi</taxon>
        <taxon>Mammalia</taxon>
        <taxon>Eutheria</taxon>
        <taxon>Laurasiatheria</taxon>
        <taxon>Carnivora</taxon>
        <taxon>Caniformia</taxon>
        <taxon>Pinnipedia</taxon>
        <taxon>Odobenidae</taxon>
        <taxon>Odobenus</taxon>
    </lineage>
</organism>
<name>A0A9B0HFB3_ODORO</name>
<evidence type="ECO:0000313" key="2">
    <source>
        <dbReference type="Proteomes" id="UP000245340"/>
    </source>
</evidence>
<gene>
    <name evidence="3" type="primary">LOC101363988</name>
</gene>
<proteinExistence type="predicted"/>
<dbReference type="PANTHER" id="PTHR35351:SF1">
    <property type="entry name" value="GERMINAL CENTER-ASSOCIATED SIGNALING AND MOTILITY-LIKE PROTEIN"/>
    <property type="match status" value="1"/>
</dbReference>
<dbReference type="InterPro" id="IPR031364">
    <property type="entry name" value="GC_assoc_lym"/>
</dbReference>
<reference evidence="3" key="1">
    <citation type="submission" date="2025-08" db="UniProtKB">
        <authorList>
            <consortium name="RefSeq"/>
        </authorList>
    </citation>
    <scope>IDENTIFICATION</scope>
</reference>
<dbReference type="Pfam" id="PF15666">
    <property type="entry name" value="HGAL"/>
    <property type="match status" value="1"/>
</dbReference>
<accession>A0A9B0HFB3</accession>
<dbReference type="Proteomes" id="UP000245340">
    <property type="component" value="Unplaced"/>
</dbReference>
<keyword evidence="2" id="KW-1185">Reference proteome</keyword>
<dbReference type="RefSeq" id="XP_004417443.1">
    <property type="nucleotide sequence ID" value="XM_004417386.1"/>
</dbReference>
<protein>
    <submittedName>
        <fullName evidence="3">Germinal center-associated signaling and motility-like protein-like</fullName>
    </submittedName>
</protein>
<dbReference type="GO" id="GO:2000401">
    <property type="term" value="P:regulation of lymphocyte migration"/>
    <property type="evidence" value="ECO:0007669"/>
    <property type="project" value="InterPro"/>
</dbReference>
<dbReference type="PANTHER" id="PTHR35351">
    <property type="entry name" value="GERMINAL CENTER-ASSOCIATED SIGNALING AND MOTILITY-LIKE PROTEIN"/>
    <property type="match status" value="1"/>
</dbReference>
<evidence type="ECO:0000313" key="3">
    <source>
        <dbReference type="RefSeq" id="XP_004417443.1"/>
    </source>
</evidence>
<feature type="region of interest" description="Disordered" evidence="1">
    <location>
        <begin position="60"/>
        <end position="91"/>
    </location>
</feature>
<dbReference type="AlphaFoldDB" id="A0A9B0HFB3"/>
<sequence>MVAVAGGPHRKAKGRLCFGLSQIPGLNLSVPRPLSAWDSKLPIVKGLARCSPTLLPQSRALRHAQHHRVPEKHSKEVSSTSNQENENGSGSEELCYSIISHRPYRRPSLSSNDDGYENIDSTTKRVRPFRNGSETEYALVKMTCVTRPSSCTLEHDYELVLPH</sequence>